<dbReference type="OrthoDB" id="9812349at2"/>
<dbReference type="AlphaFoldDB" id="A0A4V2KBS6"/>
<reference evidence="2 3" key="1">
    <citation type="submission" date="2018-06" db="EMBL/GenBank/DDBJ databases">
        <title>Three novel Pseudomonas species isolated from symptomatic oak.</title>
        <authorList>
            <person name="Bueno-Gonzalez V."/>
            <person name="Brady C."/>
        </authorList>
    </citation>
    <scope>NUCLEOTIDE SEQUENCE [LARGE SCALE GENOMIC DNA]</scope>
    <source>
        <strain evidence="2 3">P6B</strain>
    </source>
</reference>
<evidence type="ECO:0000313" key="3">
    <source>
        <dbReference type="Proteomes" id="UP000293172"/>
    </source>
</evidence>
<accession>A0A4V2KBS6</accession>
<evidence type="ECO:0000313" key="2">
    <source>
        <dbReference type="EMBL" id="TBU88621.1"/>
    </source>
</evidence>
<sequence length="333" mass="35468">MTPPRFKIVFDGALMPDASLETTKDNLARLFKSDRTRIETLFGSGPIAIKRDLLEAEADQYLAALQRAGARARKEPDLVAALSLVETDEQLAAKAQPDAVPQPMVCPKCGHQQDKAAECSACGVIIDKYLARQALLGESAAAQPAAPPPVSAVETPYAPPRAKVDASQDEVGPLKVLSFNGRIGRLRYLAWSLVLMIAFVILGAVLSAVATLSETLGGALLFVAVVGMLVVTLQIGVQRLHDMGWSGWLWLLNLVPIVNSVFWLLMLVVPGTLGANRFGPQPPANSLAVNLLAGLFLLLIVAGLLVLLLGGFAALAVFGLFFEQLADLDTLRS</sequence>
<keyword evidence="1" id="KW-1133">Transmembrane helix</keyword>
<comment type="caution">
    <text evidence="2">The sequence shown here is derived from an EMBL/GenBank/DDBJ whole genome shotgun (WGS) entry which is preliminary data.</text>
</comment>
<dbReference type="Proteomes" id="UP000293172">
    <property type="component" value="Unassembled WGS sequence"/>
</dbReference>
<feature type="transmembrane region" description="Helical" evidence="1">
    <location>
        <begin position="289"/>
        <end position="322"/>
    </location>
</feature>
<dbReference type="InterPro" id="IPR008523">
    <property type="entry name" value="DUF805"/>
</dbReference>
<proteinExistence type="predicted"/>
<keyword evidence="1" id="KW-0472">Membrane</keyword>
<dbReference type="PANTHER" id="PTHR34980:SF3">
    <property type="entry name" value="BLR8105 PROTEIN"/>
    <property type="match status" value="1"/>
</dbReference>
<name>A0A4V2KBS6_9GAMM</name>
<organism evidence="2 3">
    <name type="scientific">Phytopseudomonas dryadis</name>
    <dbReference type="NCBI Taxonomy" id="2487520"/>
    <lineage>
        <taxon>Bacteria</taxon>
        <taxon>Pseudomonadati</taxon>
        <taxon>Pseudomonadota</taxon>
        <taxon>Gammaproteobacteria</taxon>
        <taxon>Pseudomonadales</taxon>
        <taxon>Pseudomonadaceae</taxon>
        <taxon>Phytopseudomonas</taxon>
    </lineage>
</organism>
<dbReference type="Pfam" id="PF05656">
    <property type="entry name" value="DUF805"/>
    <property type="match status" value="1"/>
</dbReference>
<dbReference type="EMBL" id="QJUL01000029">
    <property type="protein sequence ID" value="TBU88621.1"/>
    <property type="molecule type" value="Genomic_DNA"/>
</dbReference>
<feature type="transmembrane region" description="Helical" evidence="1">
    <location>
        <begin position="188"/>
        <end position="210"/>
    </location>
</feature>
<dbReference type="PANTHER" id="PTHR34980">
    <property type="entry name" value="INNER MEMBRANE PROTEIN-RELATED-RELATED"/>
    <property type="match status" value="1"/>
</dbReference>
<protein>
    <submittedName>
        <fullName evidence="2">DUF805 domain-containing protein</fullName>
    </submittedName>
</protein>
<keyword evidence="1" id="KW-0812">Transmembrane</keyword>
<feature type="transmembrane region" description="Helical" evidence="1">
    <location>
        <begin position="249"/>
        <end position="269"/>
    </location>
</feature>
<dbReference type="RefSeq" id="WP_131198649.1">
    <property type="nucleotide sequence ID" value="NZ_QJUL01000029.1"/>
</dbReference>
<feature type="transmembrane region" description="Helical" evidence="1">
    <location>
        <begin position="216"/>
        <end position="237"/>
    </location>
</feature>
<dbReference type="GO" id="GO:0005886">
    <property type="term" value="C:plasma membrane"/>
    <property type="evidence" value="ECO:0007669"/>
    <property type="project" value="TreeGrafter"/>
</dbReference>
<gene>
    <name evidence="2" type="ORF">DNK44_17975</name>
</gene>
<evidence type="ECO:0000256" key="1">
    <source>
        <dbReference type="SAM" id="Phobius"/>
    </source>
</evidence>